<keyword evidence="5 9" id="KW-0812">Transmembrane</keyword>
<keyword evidence="4" id="KW-0808">Transferase</keyword>
<reference evidence="11 12" key="2">
    <citation type="journal article" date="2016" name="Genome Announc.">
        <title>Draft Genome Sequence of Erythromycin- and Oxytetracycline-Sensitive Nocardia seriolae Strain U-1 (NBRC 110359).</title>
        <authorList>
            <person name="Imajoh M."/>
            <person name="Sukeda M."/>
            <person name="Shimizu M."/>
            <person name="Yamane J."/>
            <person name="Ohnishi K."/>
            <person name="Oshima S."/>
        </authorList>
    </citation>
    <scope>NUCLEOTIDE SEQUENCE [LARGE SCALE GENOMIC DNA]</scope>
    <source>
        <strain evidence="11 12">U-1</strain>
    </source>
</reference>
<dbReference type="PANTHER" id="PTHR33908">
    <property type="entry name" value="MANNOSYLTRANSFERASE YKCB-RELATED"/>
    <property type="match status" value="1"/>
</dbReference>
<feature type="transmembrane region" description="Helical" evidence="9">
    <location>
        <begin position="359"/>
        <end position="381"/>
    </location>
</feature>
<feature type="transmembrane region" description="Helical" evidence="9">
    <location>
        <begin position="311"/>
        <end position="332"/>
    </location>
</feature>
<evidence type="ECO:0000256" key="7">
    <source>
        <dbReference type="ARBA" id="ARBA00023136"/>
    </source>
</evidence>
<dbReference type="GO" id="GO:0009103">
    <property type="term" value="P:lipopolysaccharide biosynthetic process"/>
    <property type="evidence" value="ECO:0007669"/>
    <property type="project" value="UniProtKB-ARBA"/>
</dbReference>
<feature type="transmembrane region" description="Helical" evidence="9">
    <location>
        <begin position="281"/>
        <end position="304"/>
    </location>
</feature>
<dbReference type="GO" id="GO:0005886">
    <property type="term" value="C:plasma membrane"/>
    <property type="evidence" value="ECO:0007669"/>
    <property type="project" value="UniProtKB-SubCell"/>
</dbReference>
<proteinExistence type="predicted"/>
<evidence type="ECO:0000256" key="8">
    <source>
        <dbReference type="SAM" id="MobiDB-lite"/>
    </source>
</evidence>
<dbReference type="InterPro" id="IPR050297">
    <property type="entry name" value="LipidA_mod_glycosyltrf_83"/>
</dbReference>
<dbReference type="Pfam" id="PF13231">
    <property type="entry name" value="PMT_2"/>
    <property type="match status" value="1"/>
</dbReference>
<comment type="subcellular location">
    <subcellularLocation>
        <location evidence="1">Cell membrane</location>
        <topology evidence="1">Multi-pass membrane protein</topology>
    </subcellularLocation>
</comment>
<feature type="region of interest" description="Disordered" evidence="8">
    <location>
        <begin position="1"/>
        <end position="35"/>
    </location>
</feature>
<reference evidence="12" key="1">
    <citation type="submission" date="2015-07" db="EMBL/GenBank/DDBJ databases">
        <title>Nocardia seriolae U-1 whole genome shotgun sequence.</title>
        <authorList>
            <person name="Imajoh M."/>
            <person name="Fukumoto Y."/>
            <person name="Sukeda M."/>
            <person name="Yamane J."/>
            <person name="Yamasaki K."/>
            <person name="Shimizu M."/>
            <person name="Ohnishi K."/>
            <person name="Oshima S."/>
        </authorList>
    </citation>
    <scope>NUCLEOTIDE SEQUENCE [LARGE SCALE GENOMIC DNA]</scope>
    <source>
        <strain evidence="12">U-1</strain>
    </source>
</reference>
<dbReference type="Proteomes" id="UP000037179">
    <property type="component" value="Unassembled WGS sequence"/>
</dbReference>
<dbReference type="PANTHER" id="PTHR33908:SF11">
    <property type="entry name" value="MEMBRANE PROTEIN"/>
    <property type="match status" value="1"/>
</dbReference>
<feature type="domain" description="Glycosyltransferase RgtA/B/C/D-like" evidence="10">
    <location>
        <begin position="90"/>
        <end position="251"/>
    </location>
</feature>
<sequence length="526" mass="56441">MTRPVAGPQPAPGTPGTTPGASADPVPRPPRKCDHVGVEQRPVAATGSETYWIAGIFAAIMTALSGRYGYHRDELYFLAAGRRLDWGYPDQPPLVPLLARAMSAIDSNSVMLLRLPATLAATAVVICAGLVARELGGGRVAQAIAAGALASAAVVAGAGHTLSTAGIDLAVWSVLMLLVLRLLRRDFDPRWWLGIGVLAGLGAQNKALIVVPLAALAFSLLAVGPREVFATRYFPIALGVVAVITAPYAVWQARNGWPQWALSRAIAGGSSGSSNSRIEFVLLQLGLVGVLLVPLWAYGLWWLWRRPRYRAFVVTYAVLFLGYLALVGKAYYLAEMYPLLVAAGAVGIESRLMSHRIRLAAMIFAIASNAAFSAVIFLPVLPMSVLRDPSAILAINKEAGETVGWPQFTARIADVRAQSAPGADLITGNYGEAAAIERFGARYDLPTPHSVHNAYWWWGPPADAHAVIILGIPTDRLARFCADSEPLGRIDNGLGIHNDEQGRVIMLCRTPRRPWSEMWLAMRNLG</sequence>
<feature type="transmembrane region" description="Helical" evidence="9">
    <location>
        <begin position="138"/>
        <end position="158"/>
    </location>
</feature>
<feature type="transmembrane region" description="Helical" evidence="9">
    <location>
        <begin position="233"/>
        <end position="251"/>
    </location>
</feature>
<feature type="transmembrane region" description="Helical" evidence="9">
    <location>
        <begin position="203"/>
        <end position="221"/>
    </location>
</feature>
<evidence type="ECO:0000256" key="5">
    <source>
        <dbReference type="ARBA" id="ARBA00022692"/>
    </source>
</evidence>
<keyword evidence="3" id="KW-0328">Glycosyltransferase</keyword>
<evidence type="ECO:0000256" key="2">
    <source>
        <dbReference type="ARBA" id="ARBA00022475"/>
    </source>
</evidence>
<evidence type="ECO:0000256" key="6">
    <source>
        <dbReference type="ARBA" id="ARBA00022989"/>
    </source>
</evidence>
<accession>A0ABC9Z518</accession>
<protein>
    <recommendedName>
        <fullName evidence="10">Glycosyltransferase RgtA/B/C/D-like domain-containing protein</fullName>
    </recommendedName>
</protein>
<evidence type="ECO:0000313" key="11">
    <source>
        <dbReference type="EMBL" id="GAP32598.1"/>
    </source>
</evidence>
<dbReference type="AlphaFoldDB" id="A0ABC9Z518"/>
<keyword evidence="12" id="KW-1185">Reference proteome</keyword>
<gene>
    <name evidence="11" type="ORF">NSK11_contig00167-0014</name>
</gene>
<evidence type="ECO:0000313" key="12">
    <source>
        <dbReference type="Proteomes" id="UP000037179"/>
    </source>
</evidence>
<comment type="caution">
    <text evidence="11">The sequence shown here is derived from an EMBL/GenBank/DDBJ whole genome shotgun (WGS) entry which is preliminary data.</text>
</comment>
<evidence type="ECO:0000259" key="10">
    <source>
        <dbReference type="Pfam" id="PF13231"/>
    </source>
</evidence>
<evidence type="ECO:0000256" key="4">
    <source>
        <dbReference type="ARBA" id="ARBA00022679"/>
    </source>
</evidence>
<evidence type="ECO:0000256" key="3">
    <source>
        <dbReference type="ARBA" id="ARBA00022676"/>
    </source>
</evidence>
<dbReference type="GO" id="GO:0016757">
    <property type="term" value="F:glycosyltransferase activity"/>
    <property type="evidence" value="ECO:0007669"/>
    <property type="project" value="UniProtKB-KW"/>
</dbReference>
<evidence type="ECO:0000256" key="9">
    <source>
        <dbReference type="SAM" id="Phobius"/>
    </source>
</evidence>
<dbReference type="EMBL" id="BBYQ01000167">
    <property type="protein sequence ID" value="GAP32598.1"/>
    <property type="molecule type" value="Genomic_DNA"/>
</dbReference>
<evidence type="ECO:0000256" key="1">
    <source>
        <dbReference type="ARBA" id="ARBA00004651"/>
    </source>
</evidence>
<organism evidence="11 12">
    <name type="scientific">Nocardia seriolae</name>
    <dbReference type="NCBI Taxonomy" id="37332"/>
    <lineage>
        <taxon>Bacteria</taxon>
        <taxon>Bacillati</taxon>
        <taxon>Actinomycetota</taxon>
        <taxon>Actinomycetes</taxon>
        <taxon>Mycobacteriales</taxon>
        <taxon>Nocardiaceae</taxon>
        <taxon>Nocardia</taxon>
    </lineage>
</organism>
<feature type="compositionally biased region" description="Low complexity" evidence="8">
    <location>
        <begin position="14"/>
        <end position="25"/>
    </location>
</feature>
<keyword evidence="2" id="KW-1003">Cell membrane</keyword>
<feature type="transmembrane region" description="Helical" evidence="9">
    <location>
        <begin position="112"/>
        <end position="132"/>
    </location>
</feature>
<dbReference type="InterPro" id="IPR038731">
    <property type="entry name" value="RgtA/B/C-like"/>
</dbReference>
<keyword evidence="7 9" id="KW-0472">Membrane</keyword>
<name>A0ABC9Z518_9NOCA</name>
<keyword evidence="6 9" id="KW-1133">Transmembrane helix</keyword>
<feature type="transmembrane region" description="Helical" evidence="9">
    <location>
        <begin position="51"/>
        <end position="70"/>
    </location>
</feature>